<evidence type="ECO:0000256" key="7">
    <source>
        <dbReference type="ARBA" id="ARBA00066885"/>
    </source>
</evidence>
<keyword evidence="17" id="KW-1185">Reference proteome</keyword>
<feature type="domain" description="tRNA nucleotidyltransferase/poly(A) polymerase RNA and SrmB- binding" evidence="15">
    <location>
        <begin position="220"/>
        <end position="279"/>
    </location>
</feature>
<dbReference type="GO" id="GO:0052927">
    <property type="term" value="F:CC tRNA cytidylyltransferase activity"/>
    <property type="evidence" value="ECO:0007669"/>
    <property type="project" value="TreeGrafter"/>
</dbReference>
<dbReference type="GO" id="GO:0001680">
    <property type="term" value="P:tRNA 3'-terminal CCA addition"/>
    <property type="evidence" value="ECO:0007669"/>
    <property type="project" value="UniProtKB-ARBA"/>
</dbReference>
<evidence type="ECO:0000256" key="8">
    <source>
        <dbReference type="ARBA" id="ARBA00072969"/>
    </source>
</evidence>
<comment type="caution">
    <text evidence="16">The sequence shown here is derived from an EMBL/GenBank/DDBJ whole genome shotgun (WGS) entry which is preliminary data.</text>
</comment>
<evidence type="ECO:0000256" key="6">
    <source>
        <dbReference type="ARBA" id="ARBA00056517"/>
    </source>
</evidence>
<keyword evidence="2 13" id="KW-0808">Transferase</keyword>
<dbReference type="GO" id="GO:0052929">
    <property type="term" value="F:ATP:3'-cytidine-cytidine-tRNA adenylyltransferase activity"/>
    <property type="evidence" value="ECO:0007669"/>
    <property type="project" value="TreeGrafter"/>
</dbReference>
<dbReference type="SUPFAM" id="SSF81301">
    <property type="entry name" value="Nucleotidyltransferase"/>
    <property type="match status" value="1"/>
</dbReference>
<dbReference type="FunFam" id="3.30.460.10:FF:000019">
    <property type="entry name" value="tRNA nucleotidyltransferase cca2"/>
    <property type="match status" value="1"/>
</dbReference>
<evidence type="ECO:0000256" key="2">
    <source>
        <dbReference type="ARBA" id="ARBA00022679"/>
    </source>
</evidence>
<dbReference type="Pfam" id="PF01743">
    <property type="entry name" value="PolyA_pol"/>
    <property type="match status" value="1"/>
</dbReference>
<keyword evidence="4 13" id="KW-0694">RNA-binding</keyword>
<organism evidence="16 17">
    <name type="scientific">Lipomyces tetrasporus</name>
    <dbReference type="NCBI Taxonomy" id="54092"/>
    <lineage>
        <taxon>Eukaryota</taxon>
        <taxon>Fungi</taxon>
        <taxon>Dikarya</taxon>
        <taxon>Ascomycota</taxon>
        <taxon>Saccharomycotina</taxon>
        <taxon>Lipomycetes</taxon>
        <taxon>Lipomycetales</taxon>
        <taxon>Lipomycetaceae</taxon>
        <taxon>Lipomyces</taxon>
    </lineage>
</organism>
<feature type="domain" description="Poly A polymerase head" evidence="14">
    <location>
        <begin position="51"/>
        <end position="193"/>
    </location>
</feature>
<dbReference type="InterPro" id="IPR032828">
    <property type="entry name" value="PolyA_RNA-bd"/>
</dbReference>
<comment type="catalytic activity">
    <reaction evidence="5">
        <text>a tRNA precursor + 2 CTP + ATP = a tRNA with a 3' CCA end + 3 diphosphate</text>
        <dbReference type="Rhea" id="RHEA:14433"/>
        <dbReference type="Rhea" id="RHEA-COMP:10465"/>
        <dbReference type="Rhea" id="RHEA-COMP:10468"/>
        <dbReference type="ChEBI" id="CHEBI:30616"/>
        <dbReference type="ChEBI" id="CHEBI:33019"/>
        <dbReference type="ChEBI" id="CHEBI:37563"/>
        <dbReference type="ChEBI" id="CHEBI:74896"/>
        <dbReference type="ChEBI" id="CHEBI:83071"/>
        <dbReference type="EC" id="2.7.7.72"/>
    </reaction>
</comment>
<dbReference type="PANTHER" id="PTHR13734:SF5">
    <property type="entry name" value="CCA TRNA NUCLEOTIDYLTRANSFERASE, MITOCHONDRIAL"/>
    <property type="match status" value="1"/>
</dbReference>
<dbReference type="AlphaFoldDB" id="A0AAD7QME9"/>
<evidence type="ECO:0000259" key="14">
    <source>
        <dbReference type="Pfam" id="PF01743"/>
    </source>
</evidence>
<dbReference type="GO" id="GO:0000166">
    <property type="term" value="F:nucleotide binding"/>
    <property type="evidence" value="ECO:0007669"/>
    <property type="project" value="UniProtKB-KW"/>
</dbReference>
<comment type="function">
    <text evidence="6">Nucleotidyltransferase that catalyzes the addition and repair of the essential 3'-terminal CCA sequence in tRNAs, which is necessary for the attachment of amino acids to the 3' terminus of tRNA molecules, using CTP and ATP as substrates. tRNA 3'-terminal CCA addition is required both for tRNA processing and repair. Also involved in tRNA surveillance by mediating tandem CCA addition to generate a CCACCA at the 3' terminus of unstable tRNAs. While stable tRNAs receive only 3'-terminal CCA, unstable tRNAs are marked with CCACCA and rapidly degraded. The structural flexibility of RNA controls the choice between CCA versus CCACCA addition: following the first CCA addition cycle, nucleotide-binding to the active site triggers a clockwise screw motion, producing torque on the RNA. This ejects stable RNAs, whereas unstable RNAs are refolded while bound to the enzyme and subjected to a second CCA catalytic cycle.</text>
</comment>
<dbReference type="CDD" id="cd05398">
    <property type="entry name" value="NT_ClassII-CCAase"/>
    <property type="match status" value="1"/>
</dbReference>
<dbReference type="InterPro" id="IPR043519">
    <property type="entry name" value="NT_sf"/>
</dbReference>
<evidence type="ECO:0000256" key="10">
    <source>
        <dbReference type="ARBA" id="ARBA00077436"/>
    </source>
</evidence>
<dbReference type="GO" id="GO:0003723">
    <property type="term" value="F:RNA binding"/>
    <property type="evidence" value="ECO:0007669"/>
    <property type="project" value="UniProtKB-KW"/>
</dbReference>
<evidence type="ECO:0000256" key="5">
    <source>
        <dbReference type="ARBA" id="ARBA00050431"/>
    </source>
</evidence>
<dbReference type="RefSeq" id="XP_056041031.1">
    <property type="nucleotide sequence ID" value="XM_056189493.1"/>
</dbReference>
<accession>A0AAD7QME9</accession>
<keyword evidence="3" id="KW-0547">Nucleotide-binding</keyword>
<evidence type="ECO:0000256" key="9">
    <source>
        <dbReference type="ARBA" id="ARBA00076038"/>
    </source>
</evidence>
<dbReference type="Proteomes" id="UP001217417">
    <property type="component" value="Unassembled WGS sequence"/>
</dbReference>
<proteinExistence type="inferred from homology"/>
<evidence type="ECO:0000256" key="1">
    <source>
        <dbReference type="ARBA" id="ARBA00007265"/>
    </source>
</evidence>
<dbReference type="Pfam" id="PF12627">
    <property type="entry name" value="PolyA_pol_RNAbd"/>
    <property type="match status" value="1"/>
</dbReference>
<evidence type="ECO:0000313" key="16">
    <source>
        <dbReference type="EMBL" id="KAJ8097581.1"/>
    </source>
</evidence>
<dbReference type="GO" id="GO:0005739">
    <property type="term" value="C:mitochondrion"/>
    <property type="evidence" value="ECO:0007669"/>
    <property type="project" value="UniProtKB-ARBA"/>
</dbReference>
<dbReference type="InterPro" id="IPR002646">
    <property type="entry name" value="PolA_pol_head_dom"/>
</dbReference>
<evidence type="ECO:0000256" key="11">
    <source>
        <dbReference type="ARBA" id="ARBA00080500"/>
    </source>
</evidence>
<evidence type="ECO:0000256" key="3">
    <source>
        <dbReference type="ARBA" id="ARBA00022741"/>
    </source>
</evidence>
<comment type="similarity">
    <text evidence="1 13">Belongs to the tRNA nucleotidyltransferase/poly(A) polymerase family.</text>
</comment>
<evidence type="ECO:0000256" key="13">
    <source>
        <dbReference type="RuleBase" id="RU003953"/>
    </source>
</evidence>
<name>A0AAD7QME9_9ASCO</name>
<protein>
    <recommendedName>
        <fullName evidence="8">CCA tRNA nucleotidyltransferase, mitochondrial</fullName>
        <ecNumber evidence="7">2.7.7.72</ecNumber>
    </recommendedName>
    <alternativeName>
        <fullName evidence="10">CCA-adding enzyme</fullName>
    </alternativeName>
    <alternativeName>
        <fullName evidence="9">tRNA CCA-pyrophosphorylase</fullName>
    </alternativeName>
    <alternativeName>
        <fullName evidence="11">tRNA adenylyltransferase</fullName>
    </alternativeName>
    <alternativeName>
        <fullName evidence="12">tRNA nucleotidyltransferase</fullName>
    </alternativeName>
</protein>
<sequence>MRLSPHEMSHFPLQLSAVILDETEQKIRDLLVDASTDIDAREPDRKEDLVLRFTGGWVRDKLLGQDSHDLDVGINRMTGYDFATKLQGFIVRRPTKYGAAMQGIHKIEMNPEKSKHLETTTTKLYGIDIDLVNLRTETYTESSRVPHMKFGTAEEDALRRDATINALFYNLQTQEVEDFTGKGLEDLRNGMIRTPLPAFTTFHDDPLRVLRLIRFASRFGFHIEDQAIAAMQNDTIRKALQQKISRERIGAELDKMLNGPNPSASMKLIGISKLYEAIFAPLNYAAKSSDAGQGWGSITEFSNLRLVMDRLLKSDKPILTQDDVKDPYIVKLVYLYVALRPWHGLKVSPKFETAFLIIRDSLKLPSSLGTTISGIIKSAAEATSFVRLAEWTRKDAGLFVRQAGQYWRVVLLCALASDIEKLFGNRAQDCSLEQEQVNADLERYLKLEKFIADNNLTNAWQLKPILGGKEVMNVLELQKGPQIAEFLRKVIEWQLEFPDMTREDCVAYLKSLKLQA</sequence>
<dbReference type="Gene3D" id="3.30.460.10">
    <property type="entry name" value="Beta Polymerase, domain 2"/>
    <property type="match status" value="1"/>
</dbReference>
<evidence type="ECO:0000313" key="17">
    <source>
        <dbReference type="Proteomes" id="UP001217417"/>
    </source>
</evidence>
<dbReference type="EC" id="2.7.7.72" evidence="7"/>
<evidence type="ECO:0000256" key="4">
    <source>
        <dbReference type="ARBA" id="ARBA00022884"/>
    </source>
</evidence>
<reference evidence="16" key="1">
    <citation type="submission" date="2023-03" db="EMBL/GenBank/DDBJ databases">
        <title>Near-Complete genome sequence of Lipomyces tetrasporous NRRL Y-64009, an oleaginous yeast capable of growing on lignocellulosic hydrolysates.</title>
        <authorList>
            <consortium name="Lawrence Berkeley National Laboratory"/>
            <person name="Jagtap S.S."/>
            <person name="Liu J.-J."/>
            <person name="Walukiewicz H.E."/>
            <person name="Pangilinan J."/>
            <person name="Lipzen A."/>
            <person name="Ahrendt S."/>
            <person name="Koriabine M."/>
            <person name="Cobaugh K."/>
            <person name="Salamov A."/>
            <person name="Yoshinaga Y."/>
            <person name="Ng V."/>
            <person name="Daum C."/>
            <person name="Grigoriev I.V."/>
            <person name="Slininger P.J."/>
            <person name="Dien B.S."/>
            <person name="Jin Y.-S."/>
            <person name="Rao C.V."/>
        </authorList>
    </citation>
    <scope>NUCLEOTIDE SEQUENCE</scope>
    <source>
        <strain evidence="16">NRRL Y-64009</strain>
    </source>
</reference>
<evidence type="ECO:0000256" key="12">
    <source>
        <dbReference type="ARBA" id="ARBA00082324"/>
    </source>
</evidence>
<dbReference type="SUPFAM" id="SSF81891">
    <property type="entry name" value="Poly A polymerase C-terminal region-like"/>
    <property type="match status" value="1"/>
</dbReference>
<dbReference type="PANTHER" id="PTHR13734">
    <property type="entry name" value="TRNA-NUCLEOTIDYLTRANSFERASE"/>
    <property type="match status" value="1"/>
</dbReference>
<gene>
    <name evidence="16" type="ORF">POJ06DRAFT_271224</name>
</gene>
<dbReference type="GeneID" id="80884659"/>
<dbReference type="Gene3D" id="1.10.3090.10">
    <property type="entry name" value="cca-adding enzyme, domain 2"/>
    <property type="match status" value="1"/>
</dbReference>
<dbReference type="EMBL" id="JARPMG010000011">
    <property type="protein sequence ID" value="KAJ8097581.1"/>
    <property type="molecule type" value="Genomic_DNA"/>
</dbReference>
<dbReference type="GO" id="GO:0004810">
    <property type="term" value="F:CCA tRNA nucleotidyltransferase activity"/>
    <property type="evidence" value="ECO:0007669"/>
    <property type="project" value="UniProtKB-EC"/>
</dbReference>
<evidence type="ECO:0000259" key="15">
    <source>
        <dbReference type="Pfam" id="PF12627"/>
    </source>
</evidence>